<dbReference type="EMBL" id="CP027667">
    <property type="protein sequence ID" value="AVO48713.1"/>
    <property type="molecule type" value="Genomic_DNA"/>
</dbReference>
<proteinExistence type="predicted"/>
<evidence type="ECO:0000256" key="1">
    <source>
        <dbReference type="SAM" id="Coils"/>
    </source>
</evidence>
<organism evidence="2 3">
    <name type="scientific">Melaminivora suipulveris</name>
    <dbReference type="NCBI Taxonomy" id="2109913"/>
    <lineage>
        <taxon>Bacteria</taxon>
        <taxon>Pseudomonadati</taxon>
        <taxon>Pseudomonadota</taxon>
        <taxon>Betaproteobacteria</taxon>
        <taxon>Burkholderiales</taxon>
        <taxon>Comamonadaceae</taxon>
        <taxon>Melaminivora</taxon>
    </lineage>
</organism>
<evidence type="ECO:0000313" key="2">
    <source>
        <dbReference type="EMBL" id="AVO48713.1"/>
    </source>
</evidence>
<dbReference type="KEGG" id="mela:C6568_05130"/>
<dbReference type="AlphaFoldDB" id="A0A2R3QAA2"/>
<protein>
    <submittedName>
        <fullName evidence="2">MerR family transcriptional regulator</fullName>
    </submittedName>
</protein>
<name>A0A2R3QAA2_9BURK</name>
<sequence length="113" mass="12457">MAAHKFLDNALAELIDEHARLTLEDLARSCCMAPGWVTERLEAGLLQGEHSGGRWVFTSTSVVRARRLARLESTFDADPQLAGLTTDLIEEVNALRQRLQRLETQLGAAAAQD</sequence>
<dbReference type="Proteomes" id="UP000237925">
    <property type="component" value="Chromosome"/>
</dbReference>
<keyword evidence="1" id="KW-0175">Coiled coil</keyword>
<reference evidence="2 3" key="1">
    <citation type="submission" date="2018-03" db="EMBL/GenBank/DDBJ databases">
        <title>Genome sequencing of Melaminivora sp.</title>
        <authorList>
            <person name="Kim S.-J."/>
            <person name="Heo J."/>
            <person name="Ahn J.-H."/>
            <person name="Kwon S.-W."/>
        </authorList>
    </citation>
    <scope>NUCLEOTIDE SEQUENCE [LARGE SCALE GENOMIC DNA]</scope>
    <source>
        <strain evidence="2 3">SC2-9</strain>
    </source>
</reference>
<accession>A0A2R3QAA2</accession>
<dbReference type="Gene3D" id="1.10.1660.10">
    <property type="match status" value="1"/>
</dbReference>
<dbReference type="Pfam" id="PF13591">
    <property type="entry name" value="MerR_2"/>
    <property type="match status" value="1"/>
</dbReference>
<gene>
    <name evidence="2" type="ORF">C6568_05130</name>
</gene>
<dbReference type="OrthoDB" id="9799091at2"/>
<keyword evidence="3" id="KW-1185">Reference proteome</keyword>
<evidence type="ECO:0000313" key="3">
    <source>
        <dbReference type="Proteomes" id="UP000237925"/>
    </source>
</evidence>
<dbReference type="RefSeq" id="WP_106683193.1">
    <property type="nucleotide sequence ID" value="NZ_CP027667.1"/>
</dbReference>
<feature type="coiled-coil region" evidence="1">
    <location>
        <begin position="85"/>
        <end position="112"/>
    </location>
</feature>